<evidence type="ECO:0000313" key="2">
    <source>
        <dbReference type="EMBL" id="CAL5225469.1"/>
    </source>
</evidence>
<evidence type="ECO:0000256" key="1">
    <source>
        <dbReference type="SAM" id="Coils"/>
    </source>
</evidence>
<feature type="coiled-coil region" evidence="1">
    <location>
        <begin position="70"/>
        <end position="162"/>
    </location>
</feature>
<comment type="caution">
    <text evidence="2">The sequence shown here is derived from an EMBL/GenBank/DDBJ whole genome shotgun (WGS) entry which is preliminary data.</text>
</comment>
<reference evidence="2 3" key="1">
    <citation type="submission" date="2024-06" db="EMBL/GenBank/DDBJ databases">
        <authorList>
            <person name="Kraege A."/>
            <person name="Thomma B."/>
        </authorList>
    </citation>
    <scope>NUCLEOTIDE SEQUENCE [LARGE SCALE GENOMIC DNA]</scope>
</reference>
<protein>
    <submittedName>
        <fullName evidence="2">G8290 protein</fullName>
    </submittedName>
</protein>
<organism evidence="2 3">
    <name type="scientific">Coccomyxa viridis</name>
    <dbReference type="NCBI Taxonomy" id="1274662"/>
    <lineage>
        <taxon>Eukaryota</taxon>
        <taxon>Viridiplantae</taxon>
        <taxon>Chlorophyta</taxon>
        <taxon>core chlorophytes</taxon>
        <taxon>Trebouxiophyceae</taxon>
        <taxon>Trebouxiophyceae incertae sedis</taxon>
        <taxon>Coccomyxaceae</taxon>
        <taxon>Coccomyxa</taxon>
    </lineage>
</organism>
<accession>A0ABP1G2J7</accession>
<sequence>MPCQPQGGIPTSHKLWPLPYLLKELAQVCPELAISIGRIRDCLGQALYSNYYAAADGTLELRQLPYFTVVERLELEKTNLQQKYEESKKTTAAHEAREHAQELAWQLGEAQRHFSEAQRERDKVKIESEQHLQTVRDAEREAAAAREELKGARKEALRMRNEGNSLRALYDIANVKAAEQSALAEQRTAALKTQLADVVYTLAEMVPMAELQTAKQEADSARDELSELEGRFADMQEEQMRLQQELQAQVHELTAQLKEASVSAAQHLAQVGALLAPEPDPEPVAFETTQKLGCTFAVGLGLGPKAPAFLRWPGKVAMQAYSAPVRPQALA</sequence>
<keyword evidence="3" id="KW-1185">Reference proteome</keyword>
<keyword evidence="1" id="KW-0175">Coiled coil</keyword>
<name>A0ABP1G2J7_9CHLO</name>
<dbReference type="Proteomes" id="UP001497392">
    <property type="component" value="Unassembled WGS sequence"/>
</dbReference>
<proteinExistence type="predicted"/>
<dbReference type="EMBL" id="CAXHTA020000012">
    <property type="protein sequence ID" value="CAL5225469.1"/>
    <property type="molecule type" value="Genomic_DNA"/>
</dbReference>
<gene>
    <name evidence="2" type="primary">g8290</name>
    <name evidence="2" type="ORF">VP750_LOCUS7128</name>
</gene>
<evidence type="ECO:0000313" key="3">
    <source>
        <dbReference type="Proteomes" id="UP001497392"/>
    </source>
</evidence>
<feature type="coiled-coil region" evidence="1">
    <location>
        <begin position="208"/>
        <end position="263"/>
    </location>
</feature>